<reference evidence="1 2" key="1">
    <citation type="submission" date="2020-03" db="EMBL/GenBank/DDBJ databases">
        <title>Genomic Encyclopedia of Type Strains, Phase IV (KMG-IV): sequencing the most valuable type-strain genomes for metagenomic binning, comparative biology and taxonomic classification.</title>
        <authorList>
            <person name="Goeker M."/>
        </authorList>
    </citation>
    <scope>NUCLEOTIDE SEQUENCE [LARGE SCALE GENOMIC DNA]</scope>
    <source>
        <strain evidence="1 2">DSM 102865</strain>
    </source>
</reference>
<dbReference type="Gene3D" id="1.10.10.10">
    <property type="entry name" value="Winged helix-like DNA-binding domain superfamily/Winged helix DNA-binding domain"/>
    <property type="match status" value="1"/>
</dbReference>
<dbReference type="InterPro" id="IPR007367">
    <property type="entry name" value="DUF433"/>
</dbReference>
<name>A0ABX0UDY5_9BACT</name>
<dbReference type="Pfam" id="PF04255">
    <property type="entry name" value="DUF433"/>
    <property type="match status" value="1"/>
</dbReference>
<comment type="caution">
    <text evidence="1">The sequence shown here is derived from an EMBL/GenBank/DDBJ whole genome shotgun (WGS) entry which is preliminary data.</text>
</comment>
<keyword evidence="2" id="KW-1185">Reference proteome</keyword>
<sequence>MTSTNQDIFGIGSGIYTIPDVSIILGLPPAKVRRWLNEYWNAQFGGSDKIFSEGLGKSLTTNFFTLIEFFTFYQLREEGVSTQKIVKAHKILEEVLGTKYPFAKSNILTDGKQILFTGQIGEIIRADETLQITIKHVFEPFCKKIDFNSHDLAERLYPMGKDHAIIIDPKRQFGQPLIGTTNILAETVYGLFQGGESIEVIVRLYDLSIAEVKDAINFYQNAA</sequence>
<organism evidence="1 2">
    <name type="scientific">Dyadobacter arcticus</name>
    <dbReference type="NCBI Taxonomy" id="1078754"/>
    <lineage>
        <taxon>Bacteria</taxon>
        <taxon>Pseudomonadati</taxon>
        <taxon>Bacteroidota</taxon>
        <taxon>Cytophagia</taxon>
        <taxon>Cytophagales</taxon>
        <taxon>Spirosomataceae</taxon>
        <taxon>Dyadobacter</taxon>
    </lineage>
</organism>
<gene>
    <name evidence="1" type="ORF">FHS68_000362</name>
</gene>
<proteinExistence type="predicted"/>
<protein>
    <submittedName>
        <fullName evidence="1">Uncharacterized protein (DUF433 family)</fullName>
    </submittedName>
</protein>
<accession>A0ABX0UDY5</accession>
<dbReference type="InterPro" id="IPR036388">
    <property type="entry name" value="WH-like_DNA-bd_sf"/>
</dbReference>
<evidence type="ECO:0000313" key="1">
    <source>
        <dbReference type="EMBL" id="NIJ51206.1"/>
    </source>
</evidence>
<dbReference type="InterPro" id="IPR009057">
    <property type="entry name" value="Homeodomain-like_sf"/>
</dbReference>
<dbReference type="EMBL" id="JAASQJ010000001">
    <property type="protein sequence ID" value="NIJ51206.1"/>
    <property type="molecule type" value="Genomic_DNA"/>
</dbReference>
<dbReference type="SUPFAM" id="SSF46689">
    <property type="entry name" value="Homeodomain-like"/>
    <property type="match status" value="1"/>
</dbReference>
<dbReference type="RefSeq" id="WP_167266713.1">
    <property type="nucleotide sequence ID" value="NZ_JAASQJ010000001.1"/>
</dbReference>
<evidence type="ECO:0000313" key="2">
    <source>
        <dbReference type="Proteomes" id="UP001179181"/>
    </source>
</evidence>
<dbReference type="Proteomes" id="UP001179181">
    <property type="component" value="Unassembled WGS sequence"/>
</dbReference>